<name>A0A2U1MXT6_ARTAN</name>
<organism evidence="3 4">
    <name type="scientific">Artemisia annua</name>
    <name type="common">Sweet wormwood</name>
    <dbReference type="NCBI Taxonomy" id="35608"/>
    <lineage>
        <taxon>Eukaryota</taxon>
        <taxon>Viridiplantae</taxon>
        <taxon>Streptophyta</taxon>
        <taxon>Embryophyta</taxon>
        <taxon>Tracheophyta</taxon>
        <taxon>Spermatophyta</taxon>
        <taxon>Magnoliopsida</taxon>
        <taxon>eudicotyledons</taxon>
        <taxon>Gunneridae</taxon>
        <taxon>Pentapetalae</taxon>
        <taxon>asterids</taxon>
        <taxon>campanulids</taxon>
        <taxon>Asterales</taxon>
        <taxon>Asteraceae</taxon>
        <taxon>Asteroideae</taxon>
        <taxon>Anthemideae</taxon>
        <taxon>Artemisiinae</taxon>
        <taxon>Artemisia</taxon>
    </lineage>
</organism>
<protein>
    <submittedName>
        <fullName evidence="3">Protein decapping 5</fullName>
    </submittedName>
</protein>
<dbReference type="SMART" id="SM01199">
    <property type="entry name" value="FDF"/>
    <property type="match status" value="1"/>
</dbReference>
<keyword evidence="4" id="KW-1185">Reference proteome</keyword>
<evidence type="ECO:0000256" key="1">
    <source>
        <dbReference type="PROSITE-ProRule" id="PRU00869"/>
    </source>
</evidence>
<sequence>MDAICRGIDRLRSALIKDRESDSKTTLDKDDFFDSLSSNALDRQSNYGRTRFSEQMKLDTETFGEFSRYRGGGRGGHVPYLGGGRSRGGGYYGRGGGYGYSGRGRGGRNQSENQNAANDFQSVSDGFTNVALLQYIPNGKDMVDFFICRLRSQKVVI</sequence>
<dbReference type="GO" id="GO:0003729">
    <property type="term" value="F:mRNA binding"/>
    <property type="evidence" value="ECO:0007669"/>
    <property type="project" value="TreeGrafter"/>
</dbReference>
<dbReference type="GO" id="GO:0034063">
    <property type="term" value="P:stress granule assembly"/>
    <property type="evidence" value="ECO:0007669"/>
    <property type="project" value="TreeGrafter"/>
</dbReference>
<dbReference type="Proteomes" id="UP000245207">
    <property type="component" value="Unassembled WGS sequence"/>
</dbReference>
<evidence type="ECO:0000313" key="4">
    <source>
        <dbReference type="Proteomes" id="UP000245207"/>
    </source>
</evidence>
<gene>
    <name evidence="3" type="ORF">CTI12_AA330450</name>
</gene>
<dbReference type="EMBL" id="PKPP01004106">
    <property type="protein sequence ID" value="PWA66072.1"/>
    <property type="molecule type" value="Genomic_DNA"/>
</dbReference>
<dbReference type="AlphaFoldDB" id="A0A2U1MXT6"/>
<comment type="caution">
    <text evidence="3">The sequence shown here is derived from an EMBL/GenBank/DDBJ whole genome shotgun (WGS) entry which is preliminary data.</text>
</comment>
<dbReference type="InterPro" id="IPR019050">
    <property type="entry name" value="FDF_dom"/>
</dbReference>
<dbReference type="STRING" id="35608.A0A2U1MXT6"/>
<dbReference type="PROSITE" id="PS51536">
    <property type="entry name" value="TFG"/>
    <property type="match status" value="1"/>
</dbReference>
<evidence type="ECO:0000259" key="2">
    <source>
        <dbReference type="PROSITE" id="PS51536"/>
    </source>
</evidence>
<reference evidence="3 4" key="1">
    <citation type="journal article" date="2018" name="Mol. Plant">
        <title>The genome of Artemisia annua provides insight into the evolution of Asteraceae family and artemisinin biosynthesis.</title>
        <authorList>
            <person name="Shen Q."/>
            <person name="Zhang L."/>
            <person name="Liao Z."/>
            <person name="Wang S."/>
            <person name="Yan T."/>
            <person name="Shi P."/>
            <person name="Liu M."/>
            <person name="Fu X."/>
            <person name="Pan Q."/>
            <person name="Wang Y."/>
            <person name="Lv Z."/>
            <person name="Lu X."/>
            <person name="Zhang F."/>
            <person name="Jiang W."/>
            <person name="Ma Y."/>
            <person name="Chen M."/>
            <person name="Hao X."/>
            <person name="Li L."/>
            <person name="Tang Y."/>
            <person name="Lv G."/>
            <person name="Zhou Y."/>
            <person name="Sun X."/>
            <person name="Brodelius P.E."/>
            <person name="Rose J.K.C."/>
            <person name="Tang K."/>
        </authorList>
    </citation>
    <scope>NUCLEOTIDE SEQUENCE [LARGE SCALE GENOMIC DNA]</scope>
    <source>
        <strain evidence="4">cv. Huhao1</strain>
        <tissue evidence="3">Leaf</tissue>
    </source>
</reference>
<dbReference type="PANTHER" id="PTHR13586:SF0">
    <property type="entry name" value="TRAILER HITCH, ISOFORM H"/>
    <property type="match status" value="1"/>
</dbReference>
<dbReference type="PANTHER" id="PTHR13586">
    <property type="entry name" value="SCD6 PROTEIN-RELATED"/>
    <property type="match status" value="1"/>
</dbReference>
<evidence type="ECO:0000313" key="3">
    <source>
        <dbReference type="EMBL" id="PWA66072.1"/>
    </source>
</evidence>
<dbReference type="GO" id="GO:0000932">
    <property type="term" value="C:P-body"/>
    <property type="evidence" value="ECO:0007669"/>
    <property type="project" value="TreeGrafter"/>
</dbReference>
<dbReference type="GO" id="GO:0033962">
    <property type="term" value="P:P-body assembly"/>
    <property type="evidence" value="ECO:0007669"/>
    <property type="project" value="TreeGrafter"/>
</dbReference>
<feature type="short sequence motif" description="TFG box" evidence="1">
    <location>
        <begin position="47"/>
        <end position="67"/>
    </location>
</feature>
<feature type="domain" description="TFG box profile" evidence="2">
    <location>
        <begin position="47"/>
        <end position="67"/>
    </location>
</feature>
<proteinExistence type="predicted"/>
<accession>A0A2U1MXT6</accession>
<dbReference type="InterPro" id="IPR025768">
    <property type="entry name" value="TFG_box"/>
</dbReference>